<evidence type="ECO:0000313" key="1">
    <source>
        <dbReference type="Proteomes" id="UP000887576"/>
    </source>
</evidence>
<sequence>MSTIFKLSSKLFSFGQKSHQNVPSAMCSSTLIETDPTFRGFKCGTTLADHPGKAFKLLKPGQRVLPADICRLKKQISFAKEMQKIEEDQFEFFTTNSRYLDVDNQILVLFAPDPIVEEQLEIFKREKSVRSQLECGGKSCFKCKFVRRFSKIKKTSKSLELEYSRLKAEYLRIIHDTSDKLRIVAFIAVVFSCRKIVAFMAVVFSCRKDLIDETIPLRNQDG</sequence>
<dbReference type="Proteomes" id="UP000887576">
    <property type="component" value="Unplaced"/>
</dbReference>
<organism evidence="1 2">
    <name type="scientific">Panagrolaimus sp. JU765</name>
    <dbReference type="NCBI Taxonomy" id="591449"/>
    <lineage>
        <taxon>Eukaryota</taxon>
        <taxon>Metazoa</taxon>
        <taxon>Ecdysozoa</taxon>
        <taxon>Nematoda</taxon>
        <taxon>Chromadorea</taxon>
        <taxon>Rhabditida</taxon>
        <taxon>Tylenchina</taxon>
        <taxon>Panagrolaimomorpha</taxon>
        <taxon>Panagrolaimoidea</taxon>
        <taxon>Panagrolaimidae</taxon>
        <taxon>Panagrolaimus</taxon>
    </lineage>
</organism>
<reference evidence="2" key="1">
    <citation type="submission" date="2022-11" db="UniProtKB">
        <authorList>
            <consortium name="WormBaseParasite"/>
        </authorList>
    </citation>
    <scope>IDENTIFICATION</scope>
</reference>
<proteinExistence type="predicted"/>
<accession>A0AC34R591</accession>
<protein>
    <submittedName>
        <fullName evidence="2">Uncharacterized protein</fullName>
    </submittedName>
</protein>
<evidence type="ECO:0000313" key="2">
    <source>
        <dbReference type="WBParaSite" id="JU765_v2.g3547.t2"/>
    </source>
</evidence>
<dbReference type="WBParaSite" id="JU765_v2.g3547.t2">
    <property type="protein sequence ID" value="JU765_v2.g3547.t2"/>
    <property type="gene ID" value="JU765_v2.g3547"/>
</dbReference>
<name>A0AC34R591_9BILA</name>